<protein>
    <recommendedName>
        <fullName evidence="2">DUF1616 domain-containing protein</fullName>
    </recommendedName>
</protein>
<feature type="transmembrane region" description="Helical" evidence="1">
    <location>
        <begin position="23"/>
        <end position="46"/>
    </location>
</feature>
<feature type="transmembrane region" description="Helical" evidence="1">
    <location>
        <begin position="55"/>
        <end position="77"/>
    </location>
</feature>
<sequence length="116" mass="13388">MDWLFPIRQIFEFAFPFLERVPIIRALLGFIIVFFLPGFAWTLVFFKQINLIERIALSFGLSIALVTLSILTLNILLGIRITGLNSLLIIIVVTVIPVAYYYLRRVIKSKFGKVNR</sequence>
<keyword evidence="1" id="KW-1133">Transmembrane helix</keyword>
<dbReference type="EMBL" id="BARU01021538">
    <property type="protein sequence ID" value="GAH47798.1"/>
    <property type="molecule type" value="Genomic_DNA"/>
</dbReference>
<organism evidence="3">
    <name type="scientific">marine sediment metagenome</name>
    <dbReference type="NCBI Taxonomy" id="412755"/>
    <lineage>
        <taxon>unclassified sequences</taxon>
        <taxon>metagenomes</taxon>
        <taxon>ecological metagenomes</taxon>
    </lineage>
</organism>
<evidence type="ECO:0000259" key="2">
    <source>
        <dbReference type="Pfam" id="PF07760"/>
    </source>
</evidence>
<dbReference type="Pfam" id="PF07760">
    <property type="entry name" value="DUF1616"/>
    <property type="match status" value="1"/>
</dbReference>
<dbReference type="InterPro" id="IPR011674">
    <property type="entry name" value="DUF1616"/>
</dbReference>
<reference evidence="3" key="1">
    <citation type="journal article" date="2014" name="Front. Microbiol.">
        <title>High frequency of phylogenetically diverse reductive dehalogenase-homologous genes in deep subseafloor sedimentary metagenomes.</title>
        <authorList>
            <person name="Kawai M."/>
            <person name="Futagami T."/>
            <person name="Toyoda A."/>
            <person name="Takaki Y."/>
            <person name="Nishi S."/>
            <person name="Hori S."/>
            <person name="Arai W."/>
            <person name="Tsubouchi T."/>
            <person name="Morono Y."/>
            <person name="Uchiyama I."/>
            <person name="Ito T."/>
            <person name="Fujiyama A."/>
            <person name="Inagaki F."/>
            <person name="Takami H."/>
        </authorList>
    </citation>
    <scope>NUCLEOTIDE SEQUENCE</scope>
    <source>
        <strain evidence="3">Expedition CK06-06</strain>
    </source>
</reference>
<feature type="domain" description="DUF1616" evidence="2">
    <location>
        <begin position="18"/>
        <end position="105"/>
    </location>
</feature>
<accession>X1HR81</accession>
<keyword evidence="1" id="KW-0812">Transmembrane</keyword>
<evidence type="ECO:0000313" key="3">
    <source>
        <dbReference type="EMBL" id="GAH47798.1"/>
    </source>
</evidence>
<dbReference type="AlphaFoldDB" id="X1HR81"/>
<evidence type="ECO:0000256" key="1">
    <source>
        <dbReference type="SAM" id="Phobius"/>
    </source>
</evidence>
<comment type="caution">
    <text evidence="3">The sequence shown here is derived from an EMBL/GenBank/DDBJ whole genome shotgun (WGS) entry which is preliminary data.</text>
</comment>
<feature type="transmembrane region" description="Helical" evidence="1">
    <location>
        <begin position="83"/>
        <end position="103"/>
    </location>
</feature>
<keyword evidence="1" id="KW-0472">Membrane</keyword>
<gene>
    <name evidence="3" type="ORF">S03H2_35238</name>
</gene>
<name>X1HR81_9ZZZZ</name>
<proteinExistence type="predicted"/>